<dbReference type="EMBL" id="CAUYUE010000003">
    <property type="protein sequence ID" value="CAK0748873.1"/>
    <property type="molecule type" value="Genomic_DNA"/>
</dbReference>
<dbReference type="Gene3D" id="3.80.10.10">
    <property type="entry name" value="Ribonuclease Inhibitor"/>
    <property type="match status" value="1"/>
</dbReference>
<gene>
    <name evidence="2" type="ORF">CVIRNUC_001867</name>
</gene>
<proteinExistence type="predicted"/>
<comment type="subcellular location">
    <subcellularLocation>
        <location evidence="1">Cytoplasm</location>
        <location evidence="1">Cytoskeleton</location>
        <location evidence="1">Cilium axoneme</location>
    </subcellularLocation>
</comment>
<dbReference type="Proteomes" id="UP001314263">
    <property type="component" value="Unassembled WGS sequence"/>
</dbReference>
<keyword evidence="3" id="KW-1185">Reference proteome</keyword>
<protein>
    <submittedName>
        <fullName evidence="2">Uncharacterized protein</fullName>
    </submittedName>
</protein>
<dbReference type="InterPro" id="IPR032675">
    <property type="entry name" value="LRR_dom_sf"/>
</dbReference>
<dbReference type="SUPFAM" id="SSF52047">
    <property type="entry name" value="RNI-like"/>
    <property type="match status" value="1"/>
</dbReference>
<dbReference type="AlphaFoldDB" id="A0AAV1HUC6"/>
<reference evidence="2 3" key="1">
    <citation type="submission" date="2023-10" db="EMBL/GenBank/DDBJ databases">
        <authorList>
            <person name="Maclean D."/>
            <person name="Macfadyen A."/>
        </authorList>
    </citation>
    <scope>NUCLEOTIDE SEQUENCE [LARGE SCALE GENOMIC DNA]</scope>
</reference>
<evidence type="ECO:0000256" key="1">
    <source>
        <dbReference type="ARBA" id="ARBA00004430"/>
    </source>
</evidence>
<evidence type="ECO:0000313" key="3">
    <source>
        <dbReference type="Proteomes" id="UP001314263"/>
    </source>
</evidence>
<sequence>MAKLSGAFTKGTDFTIILTPGLTKELLQGVPAGLPDSKLLDYWATLSSCLTGLDLNVDRSDLSLLQPAYLKELTRLTWLSFYEEADDIDDADQVLWPHYAFEFPELKHLDFSNLRAGNVDMQCPQLCLLSIQDCIMGKLHIQASLKDLCLSHSTYVLLHEGFPMSNLSGLTCLRLVGNDDFNSEAAIFRRLPLMTALQDLHLGINLCSLPATLPKSLRNLTLTFSSDGAWDSSVIPLMQQLPRVESIRISIYSQDGGSIGDKSLDHDLRPFLAMSSLRLLQFGKSFRWNESASQLWKASTLRQLGELEAEVVKLGKKLQLRY</sequence>
<accession>A0AAV1HUC6</accession>
<dbReference type="GO" id="GO:0005930">
    <property type="term" value="C:axoneme"/>
    <property type="evidence" value="ECO:0007669"/>
    <property type="project" value="UniProtKB-SubCell"/>
</dbReference>
<comment type="caution">
    <text evidence="2">The sequence shown here is derived from an EMBL/GenBank/DDBJ whole genome shotgun (WGS) entry which is preliminary data.</text>
</comment>
<name>A0AAV1HUC6_9CHLO</name>
<organism evidence="2 3">
    <name type="scientific">Coccomyxa viridis</name>
    <dbReference type="NCBI Taxonomy" id="1274662"/>
    <lineage>
        <taxon>Eukaryota</taxon>
        <taxon>Viridiplantae</taxon>
        <taxon>Chlorophyta</taxon>
        <taxon>core chlorophytes</taxon>
        <taxon>Trebouxiophyceae</taxon>
        <taxon>Trebouxiophyceae incertae sedis</taxon>
        <taxon>Coccomyxaceae</taxon>
        <taxon>Coccomyxa</taxon>
    </lineage>
</organism>
<evidence type="ECO:0000313" key="2">
    <source>
        <dbReference type="EMBL" id="CAK0748873.1"/>
    </source>
</evidence>